<evidence type="ECO:0000259" key="9">
    <source>
        <dbReference type="Pfam" id="PF13098"/>
    </source>
</evidence>
<dbReference type="Gene3D" id="3.40.30.10">
    <property type="entry name" value="Glutaredoxin"/>
    <property type="match status" value="1"/>
</dbReference>
<dbReference type="InterPro" id="IPR033954">
    <property type="entry name" value="DiS-bond_Isoase_DsbC/G"/>
</dbReference>
<organism evidence="10 11">
    <name type="scientific">Fluviibacter phosphoraccumulans</name>
    <dbReference type="NCBI Taxonomy" id="1751046"/>
    <lineage>
        <taxon>Bacteria</taxon>
        <taxon>Pseudomonadati</taxon>
        <taxon>Pseudomonadota</taxon>
        <taxon>Betaproteobacteria</taxon>
        <taxon>Rhodocyclales</taxon>
        <taxon>Fluviibacteraceae</taxon>
        <taxon>Fluviibacter</taxon>
    </lineage>
</organism>
<dbReference type="InterPro" id="IPR018950">
    <property type="entry name" value="DiS-bond_isomerase_DsbC/G_N"/>
</dbReference>
<evidence type="ECO:0000256" key="7">
    <source>
        <dbReference type="RuleBase" id="RU364038"/>
    </source>
</evidence>
<dbReference type="GO" id="GO:0042597">
    <property type="term" value="C:periplasmic space"/>
    <property type="evidence" value="ECO:0007669"/>
    <property type="project" value="UniProtKB-SubCell"/>
</dbReference>
<keyword evidence="4 7" id="KW-0574">Periplasm</keyword>
<feature type="signal peptide" evidence="7">
    <location>
        <begin position="1"/>
        <end position="20"/>
    </location>
</feature>
<dbReference type="PANTHER" id="PTHR35272">
    <property type="entry name" value="THIOL:DISULFIDE INTERCHANGE PROTEIN DSBC-RELATED"/>
    <property type="match status" value="1"/>
</dbReference>
<name>A0A679IEM4_9RHOO</name>
<keyword evidence="5" id="KW-1015">Disulfide bond</keyword>
<dbReference type="InterPro" id="IPR017937">
    <property type="entry name" value="Thioredoxin_CS"/>
</dbReference>
<feature type="chain" id="PRO_5042298299" description="Thiol:disulfide interchange protein" evidence="7">
    <location>
        <begin position="21"/>
        <end position="234"/>
    </location>
</feature>
<dbReference type="Pfam" id="PF10411">
    <property type="entry name" value="DsbC_N"/>
    <property type="match status" value="1"/>
</dbReference>
<dbReference type="CDD" id="cd03020">
    <property type="entry name" value="DsbA_DsbC_DsbG"/>
    <property type="match status" value="1"/>
</dbReference>
<evidence type="ECO:0000256" key="2">
    <source>
        <dbReference type="ARBA" id="ARBA00009813"/>
    </source>
</evidence>
<reference evidence="11" key="1">
    <citation type="submission" date="2020-01" db="EMBL/GenBank/DDBJ databases">
        <title>Phosphoaccumulans saitamaens gen. nov., sp. nov., a polyphosphate accumulating bacterium isolated from surface river water.</title>
        <authorList>
            <person name="Watanabe K."/>
            <person name="Suda W."/>
        </authorList>
    </citation>
    <scope>NUCLEOTIDE SEQUENCE [LARGE SCALE GENOMIC DNA]</scope>
    <source>
        <strain evidence="11">ICHIAU1</strain>
    </source>
</reference>
<dbReference type="InterPro" id="IPR036249">
    <property type="entry name" value="Thioredoxin-like_sf"/>
</dbReference>
<comment type="subcellular location">
    <subcellularLocation>
        <location evidence="1 7">Periplasm</location>
    </subcellularLocation>
</comment>
<evidence type="ECO:0000256" key="5">
    <source>
        <dbReference type="ARBA" id="ARBA00023157"/>
    </source>
</evidence>
<dbReference type="Proteomes" id="UP000463961">
    <property type="component" value="Chromosome"/>
</dbReference>
<dbReference type="RefSeq" id="WP_242451496.1">
    <property type="nucleotide sequence ID" value="NZ_AP019011.1"/>
</dbReference>
<accession>A0A679IEM4</accession>
<feature type="domain" description="Thioredoxin-like fold" evidence="9">
    <location>
        <begin position="111"/>
        <end position="231"/>
    </location>
</feature>
<sequence>MQQWMMSVLAAAVMSVGAGAVGAQEIASPALAKVVESQLGVKPQRIVKTPYLGGLYEIYAGGQLFYSDEKGSVFVFGSLVDGKTHRNITAEQQLALLPLQDAIKRVNGNGGNGKRTLITFEDPNCGYCKKLTKELVNLKDATVYTFLVPILSEDSLVKSKKIWCAPDRLKAFDDWMVNGKAPAGSDNCANPLERNSKLAQGLGVSGTPAIFFPNGERVPGYMPLDKIEKALKGN</sequence>
<dbReference type="AlphaFoldDB" id="A0A679IEM4"/>
<evidence type="ECO:0000313" key="10">
    <source>
        <dbReference type="EMBL" id="BBU67907.1"/>
    </source>
</evidence>
<dbReference type="PANTHER" id="PTHR35272:SF3">
    <property type="entry name" value="THIOL:DISULFIDE INTERCHANGE PROTEIN DSBC"/>
    <property type="match status" value="1"/>
</dbReference>
<comment type="similarity">
    <text evidence="2 7">Belongs to the thioredoxin family. DsbC subfamily.</text>
</comment>
<gene>
    <name evidence="10" type="ORF">ICHIAU1_01900</name>
</gene>
<proteinExistence type="inferred from homology"/>
<dbReference type="Gene3D" id="3.10.450.70">
    <property type="entry name" value="Disulphide bond isomerase, DsbC/G, N-terminal"/>
    <property type="match status" value="1"/>
</dbReference>
<keyword evidence="6 7" id="KW-0676">Redox-active center</keyword>
<evidence type="ECO:0000256" key="6">
    <source>
        <dbReference type="ARBA" id="ARBA00023284"/>
    </source>
</evidence>
<dbReference type="SUPFAM" id="SSF52833">
    <property type="entry name" value="Thioredoxin-like"/>
    <property type="match status" value="1"/>
</dbReference>
<comment type="function">
    <text evidence="7">Required for disulfide bond formation in some periplasmic proteins. Acts by transferring its disulfide bond to other proteins and is reduced in the process.</text>
</comment>
<evidence type="ECO:0000256" key="3">
    <source>
        <dbReference type="ARBA" id="ARBA00022729"/>
    </source>
</evidence>
<evidence type="ECO:0000256" key="1">
    <source>
        <dbReference type="ARBA" id="ARBA00004418"/>
    </source>
</evidence>
<dbReference type="SUPFAM" id="SSF54423">
    <property type="entry name" value="DsbC/DsbG N-terminal domain-like"/>
    <property type="match status" value="1"/>
</dbReference>
<dbReference type="InterPro" id="IPR051470">
    <property type="entry name" value="Thiol:disulfide_interchange"/>
</dbReference>
<protein>
    <recommendedName>
        <fullName evidence="7">Thiol:disulfide interchange protein</fullName>
    </recommendedName>
</protein>
<evidence type="ECO:0000259" key="8">
    <source>
        <dbReference type="Pfam" id="PF10411"/>
    </source>
</evidence>
<dbReference type="InterPro" id="IPR009094">
    <property type="entry name" value="DiS-bond_isomerase_DsbC/G_N_sf"/>
</dbReference>
<dbReference type="PROSITE" id="PS00194">
    <property type="entry name" value="THIOREDOXIN_1"/>
    <property type="match status" value="1"/>
</dbReference>
<evidence type="ECO:0000313" key="11">
    <source>
        <dbReference type="Proteomes" id="UP000463961"/>
    </source>
</evidence>
<keyword evidence="3 7" id="KW-0732">Signal</keyword>
<feature type="domain" description="Disulphide bond isomerase DsbC/G N-terminal" evidence="8">
    <location>
        <begin position="32"/>
        <end position="90"/>
    </location>
</feature>
<dbReference type="EMBL" id="AP022345">
    <property type="protein sequence ID" value="BBU67907.1"/>
    <property type="molecule type" value="Genomic_DNA"/>
</dbReference>
<evidence type="ECO:0000256" key="4">
    <source>
        <dbReference type="ARBA" id="ARBA00022764"/>
    </source>
</evidence>
<keyword evidence="11" id="KW-1185">Reference proteome</keyword>
<dbReference type="Pfam" id="PF13098">
    <property type="entry name" value="Thioredoxin_2"/>
    <property type="match status" value="1"/>
</dbReference>
<dbReference type="InterPro" id="IPR012336">
    <property type="entry name" value="Thioredoxin-like_fold"/>
</dbReference>